<dbReference type="AlphaFoldDB" id="A0A5Q2Q8D4"/>
<dbReference type="Pfam" id="PF11279">
    <property type="entry name" value="DUF3080"/>
    <property type="match status" value="1"/>
</dbReference>
<feature type="chain" id="PRO_5024291221" evidence="1">
    <location>
        <begin position="28"/>
        <end position="335"/>
    </location>
</feature>
<dbReference type="Proteomes" id="UP000388235">
    <property type="component" value="Chromosome"/>
</dbReference>
<sequence length="335" mass="35736">MTRWLLGLAAALSVIAALSLRSDPAAAVWDDYANRLGRVLEQPLTLTPVAPVGILTPRSQRRVALTESRTSLGKALALGPCGLVPLIAGNNNSLGKVAPATAELVYTQQALRLARACVAQPPAAIQGTGAEDGLRALIAHRQSLWPQLLSNAVFAAPEFDRYFQSSAAALGPDQVTSTGLGGLDDYLAILGAADAGATLELSALEQAAQRVQAAPTGATWINSQRLARHHLDTLTAAIDAHRLCQGPRTPEQGLLARTVFEAIYLDQVQPMLTTLDQRGRRLHELLSTHQQQTGIVVDWLATDWHPDQLRQATRAHALAWKNLLTACGLPIGTKP</sequence>
<dbReference type="OrthoDB" id="6997572at2"/>
<keyword evidence="3" id="KW-1185">Reference proteome</keyword>
<name>A0A5Q2Q8D4_9GAMM</name>
<keyword evidence="1" id="KW-0732">Signal</keyword>
<evidence type="ECO:0000256" key="1">
    <source>
        <dbReference type="SAM" id="SignalP"/>
    </source>
</evidence>
<evidence type="ECO:0000313" key="2">
    <source>
        <dbReference type="EMBL" id="QGG80388.1"/>
    </source>
</evidence>
<reference evidence="2 3" key="1">
    <citation type="submission" date="2019-11" db="EMBL/GenBank/DDBJ databases">
        <authorList>
            <person name="Khan S.A."/>
            <person name="Jeon C.O."/>
            <person name="Chun B.H."/>
        </authorList>
    </citation>
    <scope>NUCLEOTIDE SEQUENCE [LARGE SCALE GENOMIC DNA]</scope>
    <source>
        <strain evidence="2 3">IMCC 1097</strain>
    </source>
</reference>
<dbReference type="KEGG" id="llp:GH975_07315"/>
<proteinExistence type="predicted"/>
<organism evidence="2 3">
    <name type="scientific">Litorivicinus lipolyticus</name>
    <dbReference type="NCBI Taxonomy" id="418701"/>
    <lineage>
        <taxon>Bacteria</taxon>
        <taxon>Pseudomonadati</taxon>
        <taxon>Pseudomonadota</taxon>
        <taxon>Gammaproteobacteria</taxon>
        <taxon>Oceanospirillales</taxon>
        <taxon>Litorivicinaceae</taxon>
        <taxon>Litorivicinus</taxon>
    </lineage>
</organism>
<gene>
    <name evidence="2" type="ORF">GH975_07315</name>
</gene>
<accession>A0A5Q2Q8D4</accession>
<protein>
    <submittedName>
        <fullName evidence="2">DUF3080 family protein</fullName>
    </submittedName>
</protein>
<dbReference type="InterPro" id="IPR021431">
    <property type="entry name" value="DUF3080"/>
</dbReference>
<evidence type="ECO:0000313" key="3">
    <source>
        <dbReference type="Proteomes" id="UP000388235"/>
    </source>
</evidence>
<dbReference type="EMBL" id="CP045871">
    <property type="protein sequence ID" value="QGG80388.1"/>
    <property type="molecule type" value="Genomic_DNA"/>
</dbReference>
<feature type="signal peptide" evidence="1">
    <location>
        <begin position="1"/>
        <end position="27"/>
    </location>
</feature>
<dbReference type="RefSeq" id="WP_153713892.1">
    <property type="nucleotide sequence ID" value="NZ_CP045871.1"/>
</dbReference>